<evidence type="ECO:0000313" key="2">
    <source>
        <dbReference type="Proteomes" id="UP000029981"/>
    </source>
</evidence>
<gene>
    <name evidence="1" type="ORF">Csa_4G652120</name>
</gene>
<proteinExistence type="predicted"/>
<accession>A0A0A0L152</accession>
<dbReference type="Pfam" id="PF02330">
    <property type="entry name" value="MAM33"/>
    <property type="match status" value="1"/>
</dbReference>
<dbReference type="InterPro" id="IPR003428">
    <property type="entry name" value="MAM33"/>
</dbReference>
<reference evidence="1 2" key="3">
    <citation type="journal article" date="2010" name="BMC Genomics">
        <title>Transcriptome sequencing and comparative analysis of cucumber flowers with different sex types.</title>
        <authorList>
            <person name="Guo S."/>
            <person name="Zheng Y."/>
            <person name="Joung J.G."/>
            <person name="Liu S."/>
            <person name="Zhang Z."/>
            <person name="Crasta O.R."/>
            <person name="Sobral B.W."/>
            <person name="Xu Y."/>
            <person name="Huang S."/>
            <person name="Fei Z."/>
        </authorList>
    </citation>
    <scope>NUCLEOTIDE SEQUENCE [LARGE SCALE GENOMIC DNA]</scope>
    <source>
        <strain evidence="2">cv. 9930</strain>
    </source>
</reference>
<dbReference type="Gene3D" id="3.10.280.10">
    <property type="entry name" value="Mitochondrial glycoprotein"/>
    <property type="match status" value="1"/>
</dbReference>
<evidence type="ECO:0008006" key="3">
    <source>
        <dbReference type="Google" id="ProtNLM"/>
    </source>
</evidence>
<reference evidence="1 2" key="4">
    <citation type="journal article" date="2011" name="BMC Genomics">
        <title>RNA-Seq improves annotation of protein-coding genes in the cucumber genome.</title>
        <authorList>
            <person name="Li Z."/>
            <person name="Zhang Z."/>
            <person name="Yan P."/>
            <person name="Huang S."/>
            <person name="Fei Z."/>
            <person name="Lin K."/>
        </authorList>
    </citation>
    <scope>NUCLEOTIDE SEQUENCE [LARGE SCALE GENOMIC DNA]</scope>
    <source>
        <strain evidence="2">cv. 9930</strain>
    </source>
</reference>
<dbReference type="GO" id="GO:0005759">
    <property type="term" value="C:mitochondrial matrix"/>
    <property type="evidence" value="ECO:0007669"/>
    <property type="project" value="InterPro"/>
</dbReference>
<dbReference type="PANTHER" id="PTHR10826">
    <property type="entry name" value="COMPLEMENT COMPONENT 1"/>
    <property type="match status" value="1"/>
</dbReference>
<dbReference type="Proteomes" id="UP000029981">
    <property type="component" value="Chromosome 4"/>
</dbReference>
<keyword evidence="2" id="KW-1185">Reference proteome</keyword>
<name>A0A0A0L152_CUCSA</name>
<evidence type="ECO:0000313" key="1">
    <source>
        <dbReference type="EMBL" id="KGN55448.1"/>
    </source>
</evidence>
<dbReference type="InterPro" id="IPR036561">
    <property type="entry name" value="MAM33_sf"/>
</dbReference>
<dbReference type="KEGG" id="csv:101215463"/>
<dbReference type="STRING" id="3659.A0A0A0L152"/>
<dbReference type="SUPFAM" id="SSF54529">
    <property type="entry name" value="Mitochondrial glycoprotein MAM33-like"/>
    <property type="match status" value="1"/>
</dbReference>
<dbReference type="AlphaFoldDB" id="A0A0A0L152"/>
<dbReference type="OrthoDB" id="278212at2759"/>
<protein>
    <recommendedName>
        <fullName evidence="3">Mitochondrial glycoprotein family protein</fullName>
    </recommendedName>
</protein>
<dbReference type="EMBL" id="CM002925">
    <property type="protein sequence ID" value="KGN55448.1"/>
    <property type="molecule type" value="Genomic_DNA"/>
</dbReference>
<reference evidence="1 2" key="2">
    <citation type="journal article" date="2009" name="PLoS ONE">
        <title>An integrated genetic and cytogenetic map of the cucumber genome.</title>
        <authorList>
            <person name="Ren Y."/>
            <person name="Zhang Z."/>
            <person name="Liu J."/>
            <person name="Staub J.E."/>
            <person name="Han Y."/>
            <person name="Cheng Z."/>
            <person name="Li X."/>
            <person name="Lu J."/>
            <person name="Miao H."/>
            <person name="Kang H."/>
            <person name="Xie B."/>
            <person name="Gu X."/>
            <person name="Wang X."/>
            <person name="Du Y."/>
            <person name="Jin W."/>
            <person name="Huang S."/>
        </authorList>
    </citation>
    <scope>NUCLEOTIDE SEQUENCE [LARGE SCALE GENOMIC DNA]</scope>
    <source>
        <strain evidence="2">cv. 9930</strain>
    </source>
</reference>
<dbReference type="OMA" id="VTMFDGC"/>
<sequence>MSAVFRSAHRQFQSYYSKILTRRLWERHCSPSRTTTISASLFTRPFVSSAVPKSPFDAITLRVLRNEIEYQSSYAPPHQPATMFNSFTVEDHPGMQWITLKGKFKDTEDIKIEATMFDGCESVPKFGDDCEGEEDLRLHISVLVDISKGDGSEDLEFVCSAWPDSLDVQKLYVLKRDRMLASHYMGPDFRKLSGAIQTKFREFLAERGIDKELAVFLHEYMMNKDRCELIRWFKSVESFVER</sequence>
<dbReference type="Gramene" id="KGN55448">
    <property type="protein sequence ID" value="KGN55448"/>
    <property type="gene ID" value="Csa_4G652120"/>
</dbReference>
<dbReference type="PANTHER" id="PTHR10826:SF14">
    <property type="entry name" value="MITOCHONDRIAL GLYCOPROTEIN FAMILY PROTEIN"/>
    <property type="match status" value="1"/>
</dbReference>
<dbReference type="FunFam" id="3.10.280.10:FF:000003">
    <property type="entry name" value="Mitochondrial glycoprotein"/>
    <property type="match status" value="1"/>
</dbReference>
<dbReference type="eggNOG" id="KOG2536">
    <property type="taxonomic scope" value="Eukaryota"/>
</dbReference>
<reference evidence="1 2" key="1">
    <citation type="journal article" date="2009" name="Nat. Genet.">
        <title>The genome of the cucumber, Cucumis sativus L.</title>
        <authorList>
            <person name="Huang S."/>
            <person name="Li R."/>
            <person name="Zhang Z."/>
            <person name="Li L."/>
            <person name="Gu X."/>
            <person name="Fan W."/>
            <person name="Lucas W.J."/>
            <person name="Wang X."/>
            <person name="Xie B."/>
            <person name="Ni P."/>
            <person name="Ren Y."/>
            <person name="Zhu H."/>
            <person name="Li J."/>
            <person name="Lin K."/>
            <person name="Jin W."/>
            <person name="Fei Z."/>
            <person name="Li G."/>
            <person name="Staub J."/>
            <person name="Kilian A."/>
            <person name="van der Vossen E.A."/>
            <person name="Wu Y."/>
            <person name="Guo J."/>
            <person name="He J."/>
            <person name="Jia Z."/>
            <person name="Ren Y."/>
            <person name="Tian G."/>
            <person name="Lu Y."/>
            <person name="Ruan J."/>
            <person name="Qian W."/>
            <person name="Wang M."/>
            <person name="Huang Q."/>
            <person name="Li B."/>
            <person name="Xuan Z."/>
            <person name="Cao J."/>
            <person name="Asan"/>
            <person name="Wu Z."/>
            <person name="Zhang J."/>
            <person name="Cai Q."/>
            <person name="Bai Y."/>
            <person name="Zhao B."/>
            <person name="Han Y."/>
            <person name="Li Y."/>
            <person name="Li X."/>
            <person name="Wang S."/>
            <person name="Shi Q."/>
            <person name="Liu S."/>
            <person name="Cho W.K."/>
            <person name="Kim J.Y."/>
            <person name="Xu Y."/>
            <person name="Heller-Uszynska K."/>
            <person name="Miao H."/>
            <person name="Cheng Z."/>
            <person name="Zhang S."/>
            <person name="Wu J."/>
            <person name="Yang Y."/>
            <person name="Kang H."/>
            <person name="Li M."/>
            <person name="Liang H."/>
            <person name="Ren X."/>
            <person name="Shi Z."/>
            <person name="Wen M."/>
            <person name="Jian M."/>
            <person name="Yang H."/>
            <person name="Zhang G."/>
            <person name="Yang Z."/>
            <person name="Chen R."/>
            <person name="Liu S."/>
            <person name="Li J."/>
            <person name="Ma L."/>
            <person name="Liu H."/>
            <person name="Zhou Y."/>
            <person name="Zhao J."/>
            <person name="Fang X."/>
            <person name="Li G."/>
            <person name="Fang L."/>
            <person name="Li Y."/>
            <person name="Liu D."/>
            <person name="Zheng H."/>
            <person name="Zhang Y."/>
            <person name="Qin N."/>
            <person name="Li Z."/>
            <person name="Yang G."/>
            <person name="Yang S."/>
            <person name="Bolund L."/>
            <person name="Kristiansen K."/>
            <person name="Zheng H."/>
            <person name="Li S."/>
            <person name="Zhang X."/>
            <person name="Yang H."/>
            <person name="Wang J."/>
            <person name="Sun R."/>
            <person name="Zhang B."/>
            <person name="Jiang S."/>
            <person name="Wang J."/>
            <person name="Du Y."/>
            <person name="Li S."/>
        </authorList>
    </citation>
    <scope>NUCLEOTIDE SEQUENCE [LARGE SCALE GENOMIC DNA]</scope>
    <source>
        <strain evidence="2">cv. 9930</strain>
    </source>
</reference>
<organism evidence="1 2">
    <name type="scientific">Cucumis sativus</name>
    <name type="common">Cucumber</name>
    <dbReference type="NCBI Taxonomy" id="3659"/>
    <lineage>
        <taxon>Eukaryota</taxon>
        <taxon>Viridiplantae</taxon>
        <taxon>Streptophyta</taxon>
        <taxon>Embryophyta</taxon>
        <taxon>Tracheophyta</taxon>
        <taxon>Spermatophyta</taxon>
        <taxon>Magnoliopsida</taxon>
        <taxon>eudicotyledons</taxon>
        <taxon>Gunneridae</taxon>
        <taxon>Pentapetalae</taxon>
        <taxon>rosids</taxon>
        <taxon>fabids</taxon>
        <taxon>Cucurbitales</taxon>
        <taxon>Cucurbitaceae</taxon>
        <taxon>Benincaseae</taxon>
        <taxon>Cucumis</taxon>
    </lineage>
</organism>